<keyword evidence="3" id="KW-0378">Hydrolase</keyword>
<organism evidence="6 7">
    <name type="scientific">Tetrabaena socialis</name>
    <dbReference type="NCBI Taxonomy" id="47790"/>
    <lineage>
        <taxon>Eukaryota</taxon>
        <taxon>Viridiplantae</taxon>
        <taxon>Chlorophyta</taxon>
        <taxon>core chlorophytes</taxon>
        <taxon>Chlorophyceae</taxon>
        <taxon>CS clade</taxon>
        <taxon>Chlamydomonadales</taxon>
        <taxon>Tetrabaenaceae</taxon>
        <taxon>Tetrabaena</taxon>
    </lineage>
</organism>
<name>A0A2J7ZKF7_9CHLO</name>
<dbReference type="Gene3D" id="3.30.420.10">
    <property type="entry name" value="Ribonuclease H-like superfamily/Ribonuclease H"/>
    <property type="match status" value="1"/>
</dbReference>
<dbReference type="Pfam" id="PF00929">
    <property type="entry name" value="RNase_T"/>
    <property type="match status" value="1"/>
</dbReference>
<dbReference type="OrthoDB" id="270189at2759"/>
<reference evidence="6 7" key="1">
    <citation type="journal article" date="2017" name="Mol. Biol. Evol.">
        <title>The 4-celled Tetrabaena socialis nuclear genome reveals the essential components for genetic control of cell number at the origin of multicellularity in the volvocine lineage.</title>
        <authorList>
            <person name="Featherston J."/>
            <person name="Arakaki Y."/>
            <person name="Hanschen E.R."/>
            <person name="Ferris P.J."/>
            <person name="Michod R.E."/>
            <person name="Olson B.J.S.C."/>
            <person name="Nozaki H."/>
            <person name="Durand P.M."/>
        </authorList>
    </citation>
    <scope>NUCLEOTIDE SEQUENCE [LARGE SCALE GENOMIC DNA]</scope>
    <source>
        <strain evidence="6 7">NIES-571</strain>
    </source>
</reference>
<gene>
    <name evidence="6" type="ORF">TSOC_013420</name>
</gene>
<dbReference type="PANTHER" id="PTHR11046">
    <property type="entry name" value="OLIGORIBONUCLEASE, MITOCHONDRIAL"/>
    <property type="match status" value="1"/>
</dbReference>
<dbReference type="SMART" id="SM00479">
    <property type="entry name" value="EXOIII"/>
    <property type="match status" value="1"/>
</dbReference>
<keyword evidence="2" id="KW-0540">Nuclease</keyword>
<dbReference type="GO" id="GO:0005739">
    <property type="term" value="C:mitochondrion"/>
    <property type="evidence" value="ECO:0007669"/>
    <property type="project" value="TreeGrafter"/>
</dbReference>
<dbReference type="PANTHER" id="PTHR11046:SF0">
    <property type="entry name" value="OLIGORIBONUCLEASE, MITOCHONDRIAL"/>
    <property type="match status" value="1"/>
</dbReference>
<proteinExistence type="inferred from homology"/>
<evidence type="ECO:0000256" key="3">
    <source>
        <dbReference type="ARBA" id="ARBA00022801"/>
    </source>
</evidence>
<dbReference type="InterPro" id="IPR013520">
    <property type="entry name" value="Ribonucl_H"/>
</dbReference>
<dbReference type="AlphaFoldDB" id="A0A2J7ZKF7"/>
<protein>
    <submittedName>
        <fullName evidence="6">Putative oligoribonuclease</fullName>
    </submittedName>
</protein>
<evidence type="ECO:0000259" key="5">
    <source>
        <dbReference type="SMART" id="SM00479"/>
    </source>
</evidence>
<dbReference type="SUPFAM" id="SSF53098">
    <property type="entry name" value="Ribonuclease H-like"/>
    <property type="match status" value="1"/>
</dbReference>
<accession>A0A2J7ZKF7</accession>
<dbReference type="CDD" id="cd06135">
    <property type="entry name" value="Orn"/>
    <property type="match status" value="1"/>
</dbReference>
<dbReference type="EMBL" id="PGGS01001188">
    <property type="protein sequence ID" value="PNH00755.1"/>
    <property type="molecule type" value="Genomic_DNA"/>
</dbReference>
<evidence type="ECO:0000313" key="6">
    <source>
        <dbReference type="EMBL" id="PNH00755.1"/>
    </source>
</evidence>
<evidence type="ECO:0000313" key="7">
    <source>
        <dbReference type="Proteomes" id="UP000236333"/>
    </source>
</evidence>
<dbReference type="GO" id="GO:0000175">
    <property type="term" value="F:3'-5'-RNA exonuclease activity"/>
    <property type="evidence" value="ECO:0007669"/>
    <property type="project" value="InterPro"/>
</dbReference>
<dbReference type="Proteomes" id="UP000236333">
    <property type="component" value="Unassembled WGS sequence"/>
</dbReference>
<keyword evidence="7" id="KW-1185">Reference proteome</keyword>
<evidence type="ECO:0000256" key="4">
    <source>
        <dbReference type="ARBA" id="ARBA00022839"/>
    </source>
</evidence>
<feature type="domain" description="Exonuclease" evidence="5">
    <location>
        <begin position="1"/>
        <end position="149"/>
    </location>
</feature>
<dbReference type="InterPro" id="IPR022894">
    <property type="entry name" value="Oligoribonuclease"/>
</dbReference>
<dbReference type="GO" id="GO:0003676">
    <property type="term" value="F:nucleic acid binding"/>
    <property type="evidence" value="ECO:0007669"/>
    <property type="project" value="InterPro"/>
</dbReference>
<evidence type="ECO:0000256" key="2">
    <source>
        <dbReference type="ARBA" id="ARBA00022722"/>
    </source>
</evidence>
<evidence type="ECO:0000256" key="1">
    <source>
        <dbReference type="ARBA" id="ARBA00009921"/>
    </source>
</evidence>
<keyword evidence="4" id="KW-0269">Exonuclease</keyword>
<dbReference type="InterPro" id="IPR036397">
    <property type="entry name" value="RNaseH_sf"/>
</dbReference>
<dbReference type="NCBIfam" id="NF003765">
    <property type="entry name" value="PRK05359.1"/>
    <property type="match status" value="1"/>
</dbReference>
<comment type="caution">
    <text evidence="6">The sequence shown here is derived from an EMBL/GenBank/DDBJ whole genome shotgun (WGS) entry which is preliminary data.</text>
</comment>
<sequence length="155" mass="17965">MALFLDRLLQGPCLAIHHDEEVLANMNAWCIEHHGKSGLTQRVRESTTSLAEAEDQLLAFLVEHTAENAAQLAGNSIHVDRMFLYRYMPRVVAHLSYRIVDVSSIKEVARRWFPQTYRKAPRKELKHTAESDIRESISELKFYRKAVFKDPKQCK</sequence>
<dbReference type="InterPro" id="IPR012337">
    <property type="entry name" value="RNaseH-like_sf"/>
</dbReference>
<comment type="similarity">
    <text evidence="1">Belongs to the oligoribonuclease family.</text>
</comment>